<accession>A0AAW0CRU2</accession>
<keyword evidence="1" id="KW-1133">Transmembrane helix</keyword>
<protein>
    <submittedName>
        <fullName evidence="2">Uncharacterized protein</fullName>
    </submittedName>
</protein>
<keyword evidence="3" id="KW-1185">Reference proteome</keyword>
<gene>
    <name evidence="2" type="ORF">VNI00_009371</name>
</gene>
<feature type="transmembrane region" description="Helical" evidence="1">
    <location>
        <begin position="54"/>
        <end position="72"/>
    </location>
</feature>
<comment type="caution">
    <text evidence="2">The sequence shown here is derived from an EMBL/GenBank/DDBJ whole genome shotgun (WGS) entry which is preliminary data.</text>
</comment>
<dbReference type="AlphaFoldDB" id="A0AAW0CRU2"/>
<evidence type="ECO:0000256" key="1">
    <source>
        <dbReference type="SAM" id="Phobius"/>
    </source>
</evidence>
<name>A0AAW0CRU2_9AGAR</name>
<evidence type="ECO:0000313" key="2">
    <source>
        <dbReference type="EMBL" id="KAK7041503.1"/>
    </source>
</evidence>
<feature type="transmembrane region" description="Helical" evidence="1">
    <location>
        <begin position="223"/>
        <end position="245"/>
    </location>
</feature>
<keyword evidence="1" id="KW-0472">Membrane</keyword>
<organism evidence="2 3">
    <name type="scientific">Paramarasmius palmivorus</name>
    <dbReference type="NCBI Taxonomy" id="297713"/>
    <lineage>
        <taxon>Eukaryota</taxon>
        <taxon>Fungi</taxon>
        <taxon>Dikarya</taxon>
        <taxon>Basidiomycota</taxon>
        <taxon>Agaricomycotina</taxon>
        <taxon>Agaricomycetes</taxon>
        <taxon>Agaricomycetidae</taxon>
        <taxon>Agaricales</taxon>
        <taxon>Marasmiineae</taxon>
        <taxon>Marasmiaceae</taxon>
        <taxon>Paramarasmius</taxon>
    </lineage>
</organism>
<keyword evidence="1" id="KW-0812">Transmembrane</keyword>
<evidence type="ECO:0000313" key="3">
    <source>
        <dbReference type="Proteomes" id="UP001383192"/>
    </source>
</evidence>
<dbReference type="Proteomes" id="UP001383192">
    <property type="component" value="Unassembled WGS sequence"/>
</dbReference>
<sequence>MILGSFGLFCSITTHWILVIYEEFRGFVFFKGGTQVAEYFVEAAPGAARVSGLVLAYLTIFIADAVLVYRLWVIWSFNIFIIIFPCLSILALAVGVIGGLAVTVQNWYYSKDTSIIPSLGKPWTIGHIIWTTFGVFRTNIYCTGSHIIERDYARNALLNVLSGLIGFRIWSVHRQNKAMDIQTPGSIGLNHVLEIFLQSAFLYSTWGMVFVISFALDVRVVAIFASTLPVVTGIAVTLMSFRVGLGAVQPPSTSTGPRSSVRFTTVHSTRDIERDLDPMPPTDP</sequence>
<feature type="transmembrane region" description="Helical" evidence="1">
    <location>
        <begin position="195"/>
        <end position="216"/>
    </location>
</feature>
<feature type="transmembrane region" description="Helical" evidence="1">
    <location>
        <begin position="152"/>
        <end position="170"/>
    </location>
</feature>
<feature type="transmembrane region" description="Helical" evidence="1">
    <location>
        <begin position="122"/>
        <end position="140"/>
    </location>
</feature>
<proteinExistence type="predicted"/>
<feature type="transmembrane region" description="Helical" evidence="1">
    <location>
        <begin position="79"/>
        <end position="102"/>
    </location>
</feature>
<reference evidence="2 3" key="1">
    <citation type="submission" date="2024-01" db="EMBL/GenBank/DDBJ databases">
        <title>A draft genome for a cacao thread blight-causing isolate of Paramarasmius palmivorus.</title>
        <authorList>
            <person name="Baruah I.K."/>
            <person name="Bukari Y."/>
            <person name="Amoako-Attah I."/>
            <person name="Meinhardt L.W."/>
            <person name="Bailey B.A."/>
            <person name="Cohen S.P."/>
        </authorList>
    </citation>
    <scope>NUCLEOTIDE SEQUENCE [LARGE SCALE GENOMIC DNA]</scope>
    <source>
        <strain evidence="2 3">GH-12</strain>
    </source>
</reference>
<dbReference type="EMBL" id="JAYKXP010000034">
    <property type="protein sequence ID" value="KAK7041503.1"/>
    <property type="molecule type" value="Genomic_DNA"/>
</dbReference>